<dbReference type="HOGENOM" id="CLU_3334301_0_0_12"/>
<evidence type="ECO:0000313" key="1">
    <source>
        <dbReference type="EMBL" id="EPF47030.1"/>
    </source>
</evidence>
<keyword evidence="2" id="KW-1185">Reference proteome</keyword>
<organism evidence="1 2">
    <name type="scientific">Treponema vincentii F0403</name>
    <dbReference type="NCBI Taxonomy" id="1125702"/>
    <lineage>
        <taxon>Bacteria</taxon>
        <taxon>Pseudomonadati</taxon>
        <taxon>Spirochaetota</taxon>
        <taxon>Spirochaetia</taxon>
        <taxon>Spirochaetales</taxon>
        <taxon>Treponemataceae</taxon>
        <taxon>Treponema</taxon>
    </lineage>
</organism>
<evidence type="ECO:0000313" key="2">
    <source>
        <dbReference type="Proteomes" id="UP000014605"/>
    </source>
</evidence>
<dbReference type="AlphaFoldDB" id="S3LBH9"/>
<gene>
    <name evidence="1" type="ORF">HMPREF1222_00847</name>
</gene>
<dbReference type="PATRIC" id="fig|1125702.3.peg.882"/>
<comment type="caution">
    <text evidence="1">The sequence shown here is derived from an EMBL/GenBank/DDBJ whole genome shotgun (WGS) entry which is preliminary data.</text>
</comment>
<sequence length="38" mass="4256">MNTHQNSPVISTIYKGFSKLQNAFLKSAYLVLRLTLAS</sequence>
<name>S3LBH9_9SPIR</name>
<accession>S3LBH9</accession>
<proteinExistence type="predicted"/>
<dbReference type="Proteomes" id="UP000014605">
    <property type="component" value="Unassembled WGS sequence"/>
</dbReference>
<dbReference type="EMBL" id="ATFC01000007">
    <property type="protein sequence ID" value="EPF47030.1"/>
    <property type="molecule type" value="Genomic_DNA"/>
</dbReference>
<protein>
    <submittedName>
        <fullName evidence="1">Uncharacterized protein</fullName>
    </submittedName>
</protein>
<reference evidence="1 2" key="1">
    <citation type="submission" date="2013-04" db="EMBL/GenBank/DDBJ databases">
        <title>The Genome Sequence of Treponema vincentii F0403.</title>
        <authorList>
            <consortium name="The Broad Institute Genomics Platform"/>
            <person name="Earl A."/>
            <person name="Ward D."/>
            <person name="Feldgarden M."/>
            <person name="Gevers D."/>
            <person name="Leonetti C."/>
            <person name="Izard J."/>
            <person name="Walker B."/>
            <person name="Young S."/>
            <person name="Zeng Q."/>
            <person name="Gargeya S."/>
            <person name="Fitzgerald M."/>
            <person name="Haas B."/>
            <person name="Abouelleil A."/>
            <person name="Allen A.W."/>
            <person name="Alvarado L."/>
            <person name="Arachchi H.M."/>
            <person name="Berlin A.M."/>
            <person name="Chapman S.B."/>
            <person name="Gainer-Dewar J."/>
            <person name="Goldberg J."/>
            <person name="Griggs A."/>
            <person name="Gujja S."/>
            <person name="Hansen M."/>
            <person name="Howarth C."/>
            <person name="Imamovic A."/>
            <person name="Ireland A."/>
            <person name="Larimer J."/>
            <person name="McCowan C."/>
            <person name="Murphy C."/>
            <person name="Pearson M."/>
            <person name="Poon T.W."/>
            <person name="Priest M."/>
            <person name="Roberts A."/>
            <person name="Saif S."/>
            <person name="Shea T."/>
            <person name="Sisk P."/>
            <person name="Sykes S."/>
            <person name="Wortman J."/>
            <person name="Nusbaum C."/>
            <person name="Birren B."/>
        </authorList>
    </citation>
    <scope>NUCLEOTIDE SEQUENCE [LARGE SCALE GENOMIC DNA]</scope>
    <source>
        <strain evidence="1 2">F0403</strain>
    </source>
</reference>